<keyword evidence="3 5" id="KW-0012">Acyltransferase</keyword>
<reference evidence="5 6" key="1">
    <citation type="submission" date="2020-10" db="EMBL/GenBank/DDBJ databases">
        <title>Connecting structure to function with the recovery of over 1000 high-quality activated sludge metagenome-assembled genomes encoding full-length rRNA genes using long-read sequencing.</title>
        <authorList>
            <person name="Singleton C.M."/>
            <person name="Petriglieri F."/>
            <person name="Kristensen J.M."/>
            <person name="Kirkegaard R.H."/>
            <person name="Michaelsen T.Y."/>
            <person name="Andersen M.H."/>
            <person name="Karst S.M."/>
            <person name="Dueholm M.S."/>
            <person name="Nielsen P.H."/>
            <person name="Albertsen M."/>
        </authorList>
    </citation>
    <scope>NUCLEOTIDE SEQUENCE [LARGE SCALE GENOMIC DNA]</scope>
    <source>
        <strain evidence="5">Ribe_18-Q3-R11-54_MAXAC.273</strain>
    </source>
</reference>
<comment type="pathway">
    <text evidence="1">Lipid metabolism.</text>
</comment>
<organism evidence="5 6">
    <name type="scientific">Candidatus Opimibacter skivensis</name>
    <dbReference type="NCBI Taxonomy" id="2982028"/>
    <lineage>
        <taxon>Bacteria</taxon>
        <taxon>Pseudomonadati</taxon>
        <taxon>Bacteroidota</taxon>
        <taxon>Saprospiria</taxon>
        <taxon>Saprospirales</taxon>
        <taxon>Saprospiraceae</taxon>
        <taxon>Candidatus Opimibacter</taxon>
    </lineage>
</organism>
<feature type="domain" description="Phospholipid/glycerol acyltransferase" evidence="4">
    <location>
        <begin position="28"/>
        <end position="115"/>
    </location>
</feature>
<dbReference type="GO" id="GO:0003841">
    <property type="term" value="F:1-acylglycerol-3-phosphate O-acyltransferase activity"/>
    <property type="evidence" value="ECO:0007669"/>
    <property type="project" value="TreeGrafter"/>
</dbReference>
<evidence type="ECO:0000313" key="6">
    <source>
        <dbReference type="Proteomes" id="UP000808337"/>
    </source>
</evidence>
<keyword evidence="2" id="KW-0808">Transferase</keyword>
<evidence type="ECO:0000313" key="5">
    <source>
        <dbReference type="EMBL" id="MBK9985086.1"/>
    </source>
</evidence>
<dbReference type="PANTHER" id="PTHR10434:SF9">
    <property type="entry name" value="PHOSPHOLIPID_GLYCEROL ACYLTRANSFERASE DOMAIN-CONTAINING PROTEIN"/>
    <property type="match status" value="1"/>
</dbReference>
<dbReference type="Pfam" id="PF01553">
    <property type="entry name" value="Acyltransferase"/>
    <property type="match status" value="1"/>
</dbReference>
<dbReference type="EMBL" id="JADKGY010000032">
    <property type="protein sequence ID" value="MBK9985086.1"/>
    <property type="molecule type" value="Genomic_DNA"/>
</dbReference>
<dbReference type="InterPro" id="IPR002123">
    <property type="entry name" value="Plipid/glycerol_acylTrfase"/>
</dbReference>
<comment type="caution">
    <text evidence="5">The sequence shown here is derived from an EMBL/GenBank/DDBJ whole genome shotgun (WGS) entry which is preliminary data.</text>
</comment>
<dbReference type="PANTHER" id="PTHR10434">
    <property type="entry name" value="1-ACYL-SN-GLYCEROL-3-PHOSPHATE ACYLTRANSFERASE"/>
    <property type="match status" value="1"/>
</dbReference>
<dbReference type="Proteomes" id="UP000808337">
    <property type="component" value="Unassembled WGS sequence"/>
</dbReference>
<dbReference type="SMART" id="SM00563">
    <property type="entry name" value="PlsC"/>
    <property type="match status" value="1"/>
</dbReference>
<proteinExistence type="predicted"/>
<name>A0A9D7SZK1_9BACT</name>
<dbReference type="GO" id="GO:0006654">
    <property type="term" value="P:phosphatidic acid biosynthetic process"/>
    <property type="evidence" value="ECO:0007669"/>
    <property type="project" value="TreeGrafter"/>
</dbReference>
<evidence type="ECO:0000256" key="3">
    <source>
        <dbReference type="ARBA" id="ARBA00023315"/>
    </source>
</evidence>
<dbReference type="AlphaFoldDB" id="A0A9D7SZK1"/>
<gene>
    <name evidence="5" type="ORF">IPP15_22460</name>
</gene>
<sequence length="115" mass="13138">MKYLSRLILRILGWKVILEIPADLKKYVVAVAPHTSWKDFFLGLVVRSSIGRKIYYLGKKELFDSPFGFFFWWTGGRPVDRKQKTGLVDQVVALFNGSEEFAIGIAPEGTRKKGK</sequence>
<evidence type="ECO:0000256" key="2">
    <source>
        <dbReference type="ARBA" id="ARBA00022679"/>
    </source>
</evidence>
<dbReference type="SUPFAM" id="SSF69593">
    <property type="entry name" value="Glycerol-3-phosphate (1)-acyltransferase"/>
    <property type="match status" value="1"/>
</dbReference>
<evidence type="ECO:0000256" key="1">
    <source>
        <dbReference type="ARBA" id="ARBA00005189"/>
    </source>
</evidence>
<evidence type="ECO:0000259" key="4">
    <source>
        <dbReference type="SMART" id="SM00563"/>
    </source>
</evidence>
<protein>
    <submittedName>
        <fullName evidence="5">1-acyl-sn-glycerol-3-phosphate acyltransferase</fullName>
    </submittedName>
</protein>
<accession>A0A9D7SZK1</accession>